<dbReference type="EMBL" id="FR824208">
    <property type="protein sequence ID" value="CCA22661.1"/>
    <property type="molecule type" value="Genomic_DNA"/>
</dbReference>
<sequence length="107" mass="12780">MQLVLVLDRARMMSGPKPFLYYFAPKHPIVYTLCDRLMSIIGTFRRMCAINLHKPRISCHSQSHRMLEDPKGYRCYYNKKSNLRYLRVLLDSHSLFRTLKSKHYLCP</sequence>
<reference evidence="1" key="2">
    <citation type="submission" date="2011-02" db="EMBL/GenBank/DDBJ databases">
        <authorList>
            <person name="MacLean D."/>
        </authorList>
    </citation>
    <scope>NUCLEOTIDE SEQUENCE</scope>
</reference>
<reference evidence="1" key="1">
    <citation type="journal article" date="2011" name="PLoS Biol.">
        <title>Gene gain and loss during evolution of obligate parasitism in the white rust pathogen of Arabidopsis thaliana.</title>
        <authorList>
            <person name="Kemen E."/>
            <person name="Gardiner A."/>
            <person name="Schultz-Larsen T."/>
            <person name="Kemen A.C."/>
            <person name="Balmuth A.L."/>
            <person name="Robert-Seilaniantz A."/>
            <person name="Bailey K."/>
            <person name="Holub E."/>
            <person name="Studholme D.J."/>
            <person name="Maclean D."/>
            <person name="Jones J.D."/>
        </authorList>
    </citation>
    <scope>NUCLEOTIDE SEQUENCE</scope>
</reference>
<organism evidence="1">
    <name type="scientific">Albugo laibachii Nc14</name>
    <dbReference type="NCBI Taxonomy" id="890382"/>
    <lineage>
        <taxon>Eukaryota</taxon>
        <taxon>Sar</taxon>
        <taxon>Stramenopiles</taxon>
        <taxon>Oomycota</taxon>
        <taxon>Peronosporomycetes</taxon>
        <taxon>Albuginales</taxon>
        <taxon>Albuginaceae</taxon>
        <taxon>Albugo</taxon>
    </lineage>
</organism>
<proteinExistence type="predicted"/>
<dbReference type="HOGENOM" id="CLU_2214888_0_0_1"/>
<dbReference type="AlphaFoldDB" id="F0WMX5"/>
<protein>
    <submittedName>
        <fullName evidence="1">AlNc14C163G7811 protein</fullName>
    </submittedName>
</protein>
<accession>F0WMX5</accession>
<gene>
    <name evidence="1" type="primary">AlNc14C163G7811</name>
    <name evidence="1" type="ORF">ALNC14_088040</name>
</gene>
<evidence type="ECO:0000313" key="1">
    <source>
        <dbReference type="EMBL" id="CCA22661.1"/>
    </source>
</evidence>
<name>F0WMX5_9STRA</name>